<feature type="region of interest" description="Disordered" evidence="2">
    <location>
        <begin position="25"/>
        <end position="71"/>
    </location>
</feature>
<feature type="compositionally biased region" description="Acidic residues" evidence="2">
    <location>
        <begin position="38"/>
        <end position="54"/>
    </location>
</feature>
<dbReference type="VEuPathDB" id="FungiDB:PC110_g19141"/>
<dbReference type="EMBL" id="RCMK01000312">
    <property type="protein sequence ID" value="KAG2937172.1"/>
    <property type="molecule type" value="Genomic_DNA"/>
</dbReference>
<name>A0A8T1DDR3_9STRA</name>
<reference evidence="3" key="1">
    <citation type="submission" date="2018-10" db="EMBL/GenBank/DDBJ databases">
        <title>Effector identification in a new, highly contiguous assembly of the strawberry crown rot pathogen Phytophthora cactorum.</title>
        <authorList>
            <person name="Armitage A.D."/>
            <person name="Nellist C.F."/>
            <person name="Bates H."/>
            <person name="Vickerstaff R.J."/>
            <person name="Harrison R.J."/>
        </authorList>
    </citation>
    <scope>NUCLEOTIDE SEQUENCE</scope>
    <source>
        <strain evidence="3">4040</strain>
    </source>
</reference>
<keyword evidence="1" id="KW-0175">Coiled coil</keyword>
<feature type="coiled-coil region" evidence="1">
    <location>
        <begin position="87"/>
        <end position="117"/>
    </location>
</feature>
<proteinExistence type="predicted"/>
<dbReference type="Proteomes" id="UP000736787">
    <property type="component" value="Unassembled WGS sequence"/>
</dbReference>
<feature type="compositionally biased region" description="Basic and acidic residues" evidence="2">
    <location>
        <begin position="26"/>
        <end position="37"/>
    </location>
</feature>
<protein>
    <submittedName>
        <fullName evidence="3">Uncharacterized protein</fullName>
    </submittedName>
</protein>
<evidence type="ECO:0000313" key="4">
    <source>
        <dbReference type="Proteomes" id="UP000736787"/>
    </source>
</evidence>
<organism evidence="3 4">
    <name type="scientific">Phytophthora cactorum</name>
    <dbReference type="NCBI Taxonomy" id="29920"/>
    <lineage>
        <taxon>Eukaryota</taxon>
        <taxon>Sar</taxon>
        <taxon>Stramenopiles</taxon>
        <taxon>Oomycota</taxon>
        <taxon>Peronosporomycetes</taxon>
        <taxon>Peronosporales</taxon>
        <taxon>Peronosporaceae</taxon>
        <taxon>Phytophthora</taxon>
    </lineage>
</organism>
<evidence type="ECO:0000256" key="2">
    <source>
        <dbReference type="SAM" id="MobiDB-lite"/>
    </source>
</evidence>
<accession>A0A8T1DDR3</accession>
<sequence>MLYVAQRTLVSQQQRAVTAKTLAGSGKERLAARKGVDDEGEDYNPGQDEEADESDMAKKTRKPSAAQVAKEKGERRAAAELLCGASADAEERDAVALEETRKKLEAISATKARKRQKTTVAMPTQVSPTSMMSCQHVCVAIRTVKRAQQNLQPRCKYLHHKILLQFRRLHQIQPYLLLRQNKTGT</sequence>
<evidence type="ECO:0000313" key="3">
    <source>
        <dbReference type="EMBL" id="KAG2937172.1"/>
    </source>
</evidence>
<gene>
    <name evidence="3" type="ORF">PC117_g11792</name>
</gene>
<evidence type="ECO:0000256" key="1">
    <source>
        <dbReference type="SAM" id="Coils"/>
    </source>
</evidence>
<comment type="caution">
    <text evidence="3">The sequence shown here is derived from an EMBL/GenBank/DDBJ whole genome shotgun (WGS) entry which is preliminary data.</text>
</comment>
<dbReference type="AlphaFoldDB" id="A0A8T1DDR3"/>